<dbReference type="InterPro" id="IPR010024">
    <property type="entry name" value="CHP16711"/>
</dbReference>
<name>A0A1I1HP72_9LACO</name>
<dbReference type="SUPFAM" id="SSF159006">
    <property type="entry name" value="YopX-like"/>
    <property type="match status" value="1"/>
</dbReference>
<keyword evidence="3" id="KW-1185">Reference proteome</keyword>
<sequence length="134" mass="15382">MREIKFRAWDKYAKEMVFAKTIYFGINGAECIVDSSGIIGEVSSEWDLEQFTGLHDKNGQEIYESDVVKLHVVILSPDDKVGFIEYSPKFGYCINFGDRIARQEYWAANDKHTIEVIGNIHENKELLDDGNNQD</sequence>
<reference evidence="2 3" key="1">
    <citation type="submission" date="2016-10" db="EMBL/GenBank/DDBJ databases">
        <authorList>
            <person name="de Groot N.N."/>
        </authorList>
    </citation>
    <scope>NUCLEOTIDE SEQUENCE [LARGE SCALE GENOMIC DNA]</scope>
    <source>
        <strain evidence="2 3">DSM 19113</strain>
    </source>
</reference>
<dbReference type="AlphaFoldDB" id="A0A1I1HP72"/>
<dbReference type="InterPro" id="IPR019096">
    <property type="entry name" value="YopX_protein"/>
</dbReference>
<protein>
    <submittedName>
        <fullName evidence="2">Phage uncharacterized protein TIGR01671</fullName>
    </submittedName>
</protein>
<dbReference type="Pfam" id="PF09643">
    <property type="entry name" value="YopX"/>
    <property type="match status" value="1"/>
</dbReference>
<feature type="domain" description="YopX protein" evidence="1">
    <location>
        <begin position="5"/>
        <end position="128"/>
    </location>
</feature>
<dbReference type="RefSeq" id="WP_091503284.1">
    <property type="nucleotide sequence ID" value="NZ_FOLI01000011.1"/>
</dbReference>
<evidence type="ECO:0000313" key="3">
    <source>
        <dbReference type="Proteomes" id="UP000199376"/>
    </source>
</evidence>
<accession>A0A1I1HP72</accession>
<dbReference type="STRING" id="283737.SAMN05660453_0025"/>
<evidence type="ECO:0000313" key="2">
    <source>
        <dbReference type="EMBL" id="SFC23758.1"/>
    </source>
</evidence>
<dbReference type="InterPro" id="IPR023385">
    <property type="entry name" value="YopX-like_C"/>
</dbReference>
<dbReference type="EMBL" id="FOLI01000011">
    <property type="protein sequence ID" value="SFC23758.1"/>
    <property type="molecule type" value="Genomic_DNA"/>
</dbReference>
<dbReference type="OrthoDB" id="1809393at2"/>
<evidence type="ECO:0000259" key="1">
    <source>
        <dbReference type="Pfam" id="PF09643"/>
    </source>
</evidence>
<dbReference type="Gene3D" id="2.30.30.290">
    <property type="entry name" value="YopX-like domains"/>
    <property type="match status" value="1"/>
</dbReference>
<proteinExistence type="predicted"/>
<gene>
    <name evidence="2" type="ORF">SAMN05660453_0025</name>
</gene>
<dbReference type="NCBIfam" id="TIGR01671">
    <property type="entry name" value="phage_TIGR01671"/>
    <property type="match status" value="1"/>
</dbReference>
<dbReference type="Proteomes" id="UP000199376">
    <property type="component" value="Unassembled WGS sequence"/>
</dbReference>
<organism evidence="2 3">
    <name type="scientific">Fructobacillus durionis</name>
    <dbReference type="NCBI Taxonomy" id="283737"/>
    <lineage>
        <taxon>Bacteria</taxon>
        <taxon>Bacillati</taxon>
        <taxon>Bacillota</taxon>
        <taxon>Bacilli</taxon>
        <taxon>Lactobacillales</taxon>
        <taxon>Lactobacillaceae</taxon>
        <taxon>Fructobacillus</taxon>
    </lineage>
</organism>